<dbReference type="EMBL" id="HACA01026998">
    <property type="protein sequence ID" value="CDW44359.1"/>
    <property type="molecule type" value="Transcribed_RNA"/>
</dbReference>
<dbReference type="PANTHER" id="PTHR13317:SF4">
    <property type="entry name" value="TRANSMEMBRANE ANTERIOR POSTERIOR TRANSFORMATION PROTEIN 1 HOMOLOG"/>
    <property type="match status" value="1"/>
</dbReference>
<proteinExistence type="inferred from homology"/>
<feature type="transmembrane region" description="Helical" evidence="6">
    <location>
        <begin position="56"/>
        <end position="85"/>
    </location>
</feature>
<dbReference type="InterPro" id="IPR008010">
    <property type="entry name" value="Tatp1"/>
</dbReference>
<dbReference type="OrthoDB" id="29023at2759"/>
<keyword evidence="3 6" id="KW-0812">Transmembrane</keyword>
<dbReference type="PANTHER" id="PTHR13317">
    <property type="entry name" value="TRANSMEMBRANE ANTERIOR POSTERIOR TRANSFORMATION PROTEIN 1 HOMOLOG"/>
    <property type="match status" value="1"/>
</dbReference>
<evidence type="ECO:0000256" key="4">
    <source>
        <dbReference type="ARBA" id="ARBA00022989"/>
    </source>
</evidence>
<comment type="subcellular location">
    <subcellularLocation>
        <location evidence="1">Membrane</location>
        <topology evidence="1">Multi-pass membrane protein</topology>
    </subcellularLocation>
</comment>
<evidence type="ECO:0000256" key="1">
    <source>
        <dbReference type="ARBA" id="ARBA00004141"/>
    </source>
</evidence>
<feature type="transmembrane region" description="Helical" evidence="6">
    <location>
        <begin position="174"/>
        <end position="197"/>
    </location>
</feature>
<organism evidence="7">
    <name type="scientific">Lepeophtheirus salmonis</name>
    <name type="common">Salmon louse</name>
    <name type="synonym">Caligus salmonis</name>
    <dbReference type="NCBI Taxonomy" id="72036"/>
    <lineage>
        <taxon>Eukaryota</taxon>
        <taxon>Metazoa</taxon>
        <taxon>Ecdysozoa</taxon>
        <taxon>Arthropoda</taxon>
        <taxon>Crustacea</taxon>
        <taxon>Multicrustacea</taxon>
        <taxon>Hexanauplia</taxon>
        <taxon>Copepoda</taxon>
        <taxon>Siphonostomatoida</taxon>
        <taxon>Caligidae</taxon>
        <taxon>Lepeophtheirus</taxon>
    </lineage>
</organism>
<protein>
    <submittedName>
        <fullName evidence="7">Uncharacterized protein</fullName>
    </submittedName>
</protein>
<evidence type="ECO:0000256" key="3">
    <source>
        <dbReference type="ARBA" id="ARBA00022692"/>
    </source>
</evidence>
<keyword evidence="4 6" id="KW-1133">Transmembrane helix</keyword>
<sequence length="276" mass="32185">MSLWGQIRSEITREYILQNDEGRYTMRRRKMYAFMTIPLELETFMSYGILHCLDSFLFVFTFLPLRFISAVLSVFGRILVSIIGIKRTPMVQICRPAEKIDILRGTIIVLCVYFMAFFDTSMMYHIIKSQSVIKLYVFYNMLEVGDRLCSAFGQDTIDTLFWTATQPQKPRKHYISFIPLMFIALVYAFLHTLLILLQATTLNVAINAANKALLTIMMSNNFVELKSSVFKKFDKKNLFHVSCSDVRERFHLCALLFIVVVQTMKEYGWKEGMLII</sequence>
<feature type="transmembrane region" description="Helical" evidence="6">
    <location>
        <begin position="31"/>
        <end position="50"/>
    </location>
</feature>
<name>A0A0K2V1L4_LEPSM</name>
<dbReference type="AlphaFoldDB" id="A0A0K2V1L4"/>
<evidence type="ECO:0000256" key="5">
    <source>
        <dbReference type="ARBA" id="ARBA00023136"/>
    </source>
</evidence>
<reference evidence="7" key="1">
    <citation type="submission" date="2014-05" db="EMBL/GenBank/DDBJ databases">
        <authorList>
            <person name="Chronopoulou M."/>
        </authorList>
    </citation>
    <scope>NUCLEOTIDE SEQUENCE</scope>
    <source>
        <tissue evidence="7">Whole organism</tissue>
    </source>
</reference>
<dbReference type="GO" id="GO:0036064">
    <property type="term" value="C:ciliary basal body"/>
    <property type="evidence" value="ECO:0007669"/>
    <property type="project" value="TreeGrafter"/>
</dbReference>
<dbReference type="GO" id="GO:0005789">
    <property type="term" value="C:endoplasmic reticulum membrane"/>
    <property type="evidence" value="ECO:0007669"/>
    <property type="project" value="TreeGrafter"/>
</dbReference>
<dbReference type="Pfam" id="PF05346">
    <property type="entry name" value="DUF747"/>
    <property type="match status" value="1"/>
</dbReference>
<comment type="similarity">
    <text evidence="2">Belongs to the TAPT1 family.</text>
</comment>
<feature type="transmembrane region" description="Helical" evidence="6">
    <location>
        <begin position="106"/>
        <end position="127"/>
    </location>
</feature>
<accession>A0A0K2V1L4</accession>
<keyword evidence="5 6" id="KW-0472">Membrane</keyword>
<evidence type="ECO:0000256" key="6">
    <source>
        <dbReference type="SAM" id="Phobius"/>
    </source>
</evidence>
<evidence type="ECO:0000256" key="2">
    <source>
        <dbReference type="ARBA" id="ARBA00008803"/>
    </source>
</evidence>
<dbReference type="GO" id="GO:0045724">
    <property type="term" value="P:positive regulation of cilium assembly"/>
    <property type="evidence" value="ECO:0007669"/>
    <property type="project" value="TreeGrafter"/>
</dbReference>
<evidence type="ECO:0000313" key="7">
    <source>
        <dbReference type="EMBL" id="CDW44359.1"/>
    </source>
</evidence>